<dbReference type="PANTHER" id="PTHR11358:SF35">
    <property type="entry name" value="FORMIMIDOYLGLUTAMASE"/>
    <property type="match status" value="1"/>
</dbReference>
<feature type="binding site" evidence="5">
    <location>
        <position position="175"/>
    </location>
    <ligand>
        <name>Mn(2+)</name>
        <dbReference type="ChEBI" id="CHEBI:29035"/>
        <label>1</label>
    </ligand>
</feature>
<keyword evidence="3" id="KW-0369">Histidine metabolism</keyword>
<feature type="binding site" evidence="5">
    <location>
        <position position="173"/>
    </location>
    <ligand>
        <name>Mn(2+)</name>
        <dbReference type="ChEBI" id="CHEBI:29035"/>
        <label>1</label>
    </ligand>
</feature>
<sequence>MANSIFNFLKPINNIKIIKNETIGEELIKTSVNLKNLLKKNNFIENKYVIIGVPDDRGVKANLGHPGADKGPSLFRSCFYNLYDNFIFDKNSFRNQNKNKISQNFVDVGDIILSDSIEETHENLAKVVEFFLKLNPKLIFVIGGGHDFSYGSYKGHVNAKKGQVIPIINFDAHLDLRPVIDNQINSGTAFHRIIQDFKNNIINGNALLEIGIQRERNPYSLYEFALQHNIKIIEYTALSNVWKVFNGEKGQAPLEHIRDHIDTCANLGFDRYNGSLHFSLCLDVFDQSIAPGTSASTPFGAQFRDLAPSFSFLAKFRACRVMDIAELCPARDTFEMTSRLCASLVYRMVILKEEYSNALR</sequence>
<feature type="binding site" evidence="5">
    <location>
        <position position="283"/>
    </location>
    <ligand>
        <name>Mn(2+)</name>
        <dbReference type="ChEBI" id="CHEBI:29035"/>
        <label>1</label>
    </ligand>
</feature>
<dbReference type="Pfam" id="PF00491">
    <property type="entry name" value="Arginase"/>
    <property type="match status" value="1"/>
</dbReference>
<comment type="cofactor">
    <cofactor evidence="5">
        <name>Mn(2+)</name>
        <dbReference type="ChEBI" id="CHEBI:29035"/>
    </cofactor>
    <text evidence="5">Binds 2 manganese ions per subunit.</text>
</comment>
<dbReference type="PANTHER" id="PTHR11358">
    <property type="entry name" value="ARGINASE/AGMATINASE"/>
    <property type="match status" value="1"/>
</dbReference>
<dbReference type="Proteomes" id="UP000253934">
    <property type="component" value="Unassembled WGS sequence"/>
</dbReference>
<gene>
    <name evidence="7" type="ORF">DCC88_02290</name>
</gene>
<proteinExistence type="inferred from homology"/>
<dbReference type="PIRSF" id="PIRSF036979">
    <property type="entry name" value="Arginase"/>
    <property type="match status" value="1"/>
</dbReference>
<evidence type="ECO:0000256" key="2">
    <source>
        <dbReference type="ARBA" id="ARBA00022801"/>
    </source>
</evidence>
<dbReference type="GO" id="GO:0006547">
    <property type="term" value="P:L-histidine metabolic process"/>
    <property type="evidence" value="ECO:0007669"/>
    <property type="project" value="UniProtKB-KW"/>
</dbReference>
<evidence type="ECO:0000313" key="7">
    <source>
        <dbReference type="EMBL" id="RDB36976.1"/>
    </source>
</evidence>
<dbReference type="GO" id="GO:0046872">
    <property type="term" value="F:metal ion binding"/>
    <property type="evidence" value="ECO:0007669"/>
    <property type="project" value="UniProtKB-KW"/>
</dbReference>
<organism evidence="7 8">
    <name type="scientific">Spirobacillus cienkowskii</name>
    <dbReference type="NCBI Taxonomy" id="495820"/>
    <lineage>
        <taxon>Bacteria</taxon>
        <taxon>Pseudomonadati</taxon>
        <taxon>Bdellovibrionota</taxon>
        <taxon>Oligoflexia</taxon>
        <taxon>Silvanigrellales</taxon>
        <taxon>Spirobacillus</taxon>
    </lineage>
</organism>
<evidence type="ECO:0000313" key="8">
    <source>
        <dbReference type="Proteomes" id="UP000253934"/>
    </source>
</evidence>
<evidence type="ECO:0000256" key="3">
    <source>
        <dbReference type="ARBA" id="ARBA00022808"/>
    </source>
</evidence>
<evidence type="ECO:0000256" key="6">
    <source>
        <dbReference type="PROSITE-ProRule" id="PRU00742"/>
    </source>
</evidence>
<evidence type="ECO:0000256" key="1">
    <source>
        <dbReference type="ARBA" id="ARBA00022723"/>
    </source>
</evidence>
<dbReference type="AlphaFoldDB" id="A0A369L0L0"/>
<dbReference type="PRINTS" id="PR00116">
    <property type="entry name" value="ARGINASE"/>
</dbReference>
<comment type="caution">
    <text evidence="7">The sequence shown here is derived from an EMBL/GenBank/DDBJ whole genome shotgun (WGS) entry which is preliminary data.</text>
</comment>
<name>A0A369L0L0_9BACT</name>
<evidence type="ECO:0000256" key="4">
    <source>
        <dbReference type="ARBA" id="ARBA00023211"/>
    </source>
</evidence>
<keyword evidence="8" id="KW-1185">Reference proteome</keyword>
<accession>A0A369L0L0</accession>
<dbReference type="PROSITE" id="PS51409">
    <property type="entry name" value="ARGINASE_2"/>
    <property type="match status" value="1"/>
</dbReference>
<keyword evidence="4 5" id="KW-0464">Manganese</keyword>
<keyword evidence="1 5" id="KW-0479">Metal-binding</keyword>
<dbReference type="RefSeq" id="WP_338636057.1">
    <property type="nucleotide sequence ID" value="NZ_CP146516.1"/>
</dbReference>
<comment type="similarity">
    <text evidence="6">Belongs to the arginase family.</text>
</comment>
<reference evidence="7" key="1">
    <citation type="submission" date="2018-04" db="EMBL/GenBank/DDBJ databases">
        <title>Draft genome sequence of the Candidatus Spirobacillus cienkowskii, a pathogen of freshwater Daphnia species, reconstructed from hemolymph metagenomic reads.</title>
        <authorList>
            <person name="Bresciani L."/>
            <person name="Lemos L.N."/>
            <person name="Wale N."/>
            <person name="Lin J.Y."/>
            <person name="Fernandes G.R."/>
            <person name="Duffy M.A."/>
            <person name="Rodrigues J.M."/>
        </authorList>
    </citation>
    <scope>NUCLEOTIDE SEQUENCE [LARGE SCALE GENOMIC DNA]</scope>
    <source>
        <strain evidence="7">Binning01</strain>
    </source>
</reference>
<dbReference type="InterPro" id="IPR006035">
    <property type="entry name" value="Ureohydrolase"/>
</dbReference>
<dbReference type="CDD" id="cd09988">
    <property type="entry name" value="Formimidoylglutamase"/>
    <property type="match status" value="1"/>
</dbReference>
<feature type="binding site" evidence="5">
    <location>
        <position position="146"/>
    </location>
    <ligand>
        <name>Mn(2+)</name>
        <dbReference type="ChEBI" id="CHEBI:29035"/>
        <label>1</label>
    </ligand>
</feature>
<dbReference type="GO" id="GO:0008783">
    <property type="term" value="F:agmatinase activity"/>
    <property type="evidence" value="ECO:0007669"/>
    <property type="project" value="TreeGrafter"/>
</dbReference>
<dbReference type="SUPFAM" id="SSF52768">
    <property type="entry name" value="Arginase/deacetylase"/>
    <property type="match status" value="1"/>
</dbReference>
<feature type="binding site" evidence="5">
    <location>
        <position position="171"/>
    </location>
    <ligand>
        <name>Mn(2+)</name>
        <dbReference type="ChEBI" id="CHEBI:29035"/>
        <label>1</label>
    </ligand>
</feature>
<dbReference type="Gene3D" id="3.40.800.10">
    <property type="entry name" value="Ureohydrolase domain"/>
    <property type="match status" value="1"/>
</dbReference>
<protein>
    <recommendedName>
        <fullName evidence="9">Formimidoylglutamase</fullName>
    </recommendedName>
</protein>
<evidence type="ECO:0008006" key="9">
    <source>
        <dbReference type="Google" id="ProtNLM"/>
    </source>
</evidence>
<dbReference type="EMBL" id="QOVW01000014">
    <property type="protein sequence ID" value="RDB36976.1"/>
    <property type="molecule type" value="Genomic_DNA"/>
</dbReference>
<dbReference type="InterPro" id="IPR023696">
    <property type="entry name" value="Ureohydrolase_dom_sf"/>
</dbReference>
<keyword evidence="2" id="KW-0378">Hydrolase</keyword>
<evidence type="ECO:0000256" key="5">
    <source>
        <dbReference type="PIRSR" id="PIRSR036979-1"/>
    </source>
</evidence>
<dbReference type="GO" id="GO:0033389">
    <property type="term" value="P:putrescine biosynthetic process from arginine, via agmatine"/>
    <property type="evidence" value="ECO:0007669"/>
    <property type="project" value="TreeGrafter"/>
</dbReference>
<feature type="binding site" evidence="5">
    <location>
        <position position="281"/>
    </location>
    <ligand>
        <name>Mn(2+)</name>
        <dbReference type="ChEBI" id="CHEBI:29035"/>
        <label>1</label>
    </ligand>
</feature>